<evidence type="ECO:0000256" key="6">
    <source>
        <dbReference type="ARBA" id="ARBA00022679"/>
    </source>
</evidence>
<dbReference type="GO" id="GO:0009398">
    <property type="term" value="P:FMN biosynthetic process"/>
    <property type="evidence" value="ECO:0007669"/>
    <property type="project" value="UniProtKB-UniRule"/>
</dbReference>
<comment type="similarity">
    <text evidence="15">Belongs to the ribF family.</text>
</comment>
<dbReference type="STRING" id="563192.HMPREF0179_02628"/>
<comment type="catalytic activity">
    <reaction evidence="13 15">
        <text>riboflavin + ATP = FMN + ADP + H(+)</text>
        <dbReference type="Rhea" id="RHEA:14357"/>
        <dbReference type="ChEBI" id="CHEBI:15378"/>
        <dbReference type="ChEBI" id="CHEBI:30616"/>
        <dbReference type="ChEBI" id="CHEBI:57986"/>
        <dbReference type="ChEBI" id="CHEBI:58210"/>
        <dbReference type="ChEBI" id="CHEBI:456216"/>
        <dbReference type="EC" id="2.7.1.26"/>
    </reaction>
</comment>
<reference evidence="17 18" key="2">
    <citation type="submission" date="2013-04" db="EMBL/GenBank/DDBJ databases">
        <title>The Genome Sequence of Bilophila wadsworthia 3_1_6.</title>
        <authorList>
            <consortium name="The Broad Institute Genomics Platform"/>
            <person name="Earl A."/>
            <person name="Ward D."/>
            <person name="Feldgarden M."/>
            <person name="Gevers D."/>
            <person name="Sibley C."/>
            <person name="Strauss J."/>
            <person name="Allen-Vercoe E."/>
            <person name="Walker B."/>
            <person name="Young S."/>
            <person name="Zeng Q."/>
            <person name="Gargeya S."/>
            <person name="Fitzgerald M."/>
            <person name="Haas B."/>
            <person name="Abouelleil A."/>
            <person name="Allen A.W."/>
            <person name="Alvarado L."/>
            <person name="Arachchi H.M."/>
            <person name="Berlin A.M."/>
            <person name="Chapman S.B."/>
            <person name="Gainer-Dewar J."/>
            <person name="Goldberg J."/>
            <person name="Griggs A."/>
            <person name="Gujja S."/>
            <person name="Hansen M."/>
            <person name="Howarth C."/>
            <person name="Imamovic A."/>
            <person name="Ireland A."/>
            <person name="Larimer J."/>
            <person name="McCowan C."/>
            <person name="Murphy C."/>
            <person name="Pearson M."/>
            <person name="Poon T.W."/>
            <person name="Priest M."/>
            <person name="Roberts A."/>
            <person name="Saif S."/>
            <person name="Shea T."/>
            <person name="Sisk P."/>
            <person name="Sykes S."/>
            <person name="Wortman J."/>
            <person name="Nusbaum C."/>
            <person name="Birren B."/>
        </authorList>
    </citation>
    <scope>NUCLEOTIDE SEQUENCE [LARGE SCALE GENOMIC DNA]</scope>
    <source>
        <strain evidence="17 18">3_1_6</strain>
    </source>
</reference>
<protein>
    <recommendedName>
        <fullName evidence="15">Riboflavin biosynthesis protein</fullName>
    </recommendedName>
    <domain>
        <recommendedName>
            <fullName evidence="15">Riboflavin kinase</fullName>
            <ecNumber evidence="15">2.7.1.26</ecNumber>
        </recommendedName>
        <alternativeName>
            <fullName evidence="15">Flavokinase</fullName>
        </alternativeName>
    </domain>
    <domain>
        <recommendedName>
            <fullName evidence="15">FMN adenylyltransferase</fullName>
            <ecNumber evidence="15">2.7.7.2</ecNumber>
        </recommendedName>
        <alternativeName>
            <fullName evidence="15">FAD pyrophosphorylase</fullName>
        </alternativeName>
        <alternativeName>
            <fullName evidence="15">FAD synthase</fullName>
        </alternativeName>
    </domain>
</protein>
<dbReference type="NCBIfam" id="NF004160">
    <property type="entry name" value="PRK05627.1-3"/>
    <property type="match status" value="1"/>
</dbReference>
<evidence type="ECO:0000256" key="3">
    <source>
        <dbReference type="ARBA" id="ARBA00005201"/>
    </source>
</evidence>
<evidence type="ECO:0000256" key="4">
    <source>
        <dbReference type="ARBA" id="ARBA00022630"/>
    </source>
</evidence>
<gene>
    <name evidence="17" type="ORF">HMPREF0179_02628</name>
</gene>
<dbReference type="Gene3D" id="3.40.50.620">
    <property type="entry name" value="HUPs"/>
    <property type="match status" value="1"/>
</dbReference>
<evidence type="ECO:0000256" key="11">
    <source>
        <dbReference type="ARBA" id="ARBA00022840"/>
    </source>
</evidence>
<dbReference type="EMBL" id="ADCP02000001">
    <property type="protein sequence ID" value="EFV43560.1"/>
    <property type="molecule type" value="Genomic_DNA"/>
</dbReference>
<dbReference type="InterPro" id="IPR023468">
    <property type="entry name" value="Riboflavin_kinase"/>
</dbReference>
<dbReference type="GO" id="GO:0009231">
    <property type="term" value="P:riboflavin biosynthetic process"/>
    <property type="evidence" value="ECO:0007669"/>
    <property type="project" value="InterPro"/>
</dbReference>
<keyword evidence="18" id="KW-1185">Reference proteome</keyword>
<dbReference type="FunFam" id="3.40.50.620:FF:000021">
    <property type="entry name" value="Riboflavin biosynthesis protein"/>
    <property type="match status" value="1"/>
</dbReference>
<dbReference type="UniPathway" id="UPA00276">
    <property type="reaction ID" value="UER00406"/>
</dbReference>
<evidence type="ECO:0000313" key="17">
    <source>
        <dbReference type="EMBL" id="EFV43560.1"/>
    </source>
</evidence>
<sequence>MIITRNPDALDLPLPLDLSQGTSVTVGNFDGVHLGHQALLAMTCERAAATGTLPVAMTFNPHPLEVLTPYAPPRLTTPQARLALLEASGMALVMLVVFTSEFAAMSPETFVRRILLGTLNMRELLLGYDFTLGKGRAGTPEVLAQLGKAEGFNVDRMDALSVHDEVVSSTRIRELLHQGQVWEASSLLGRLYSVQGEVIHGKNRGGRLLGFPTANLAPTPTMLPKPGVYVTLATPSESAGSGLPFVFDPAHPTPNTYPAVTNIGYNPTFGPGALTVETHLLDFDADLYGKHLEVAFVERLRGEVTFTGPDSLVAQIKKDADQARKILETVTGE</sequence>
<organism evidence="17 18">
    <name type="scientific">Bilophila wadsworthia (strain 3_1_6)</name>
    <dbReference type="NCBI Taxonomy" id="563192"/>
    <lineage>
        <taxon>Bacteria</taxon>
        <taxon>Pseudomonadati</taxon>
        <taxon>Thermodesulfobacteriota</taxon>
        <taxon>Desulfovibrionia</taxon>
        <taxon>Desulfovibrionales</taxon>
        <taxon>Desulfovibrionaceae</taxon>
        <taxon>Bilophila</taxon>
    </lineage>
</organism>
<comment type="catalytic activity">
    <reaction evidence="14 15">
        <text>FMN + ATP + H(+) = FAD + diphosphate</text>
        <dbReference type="Rhea" id="RHEA:17237"/>
        <dbReference type="ChEBI" id="CHEBI:15378"/>
        <dbReference type="ChEBI" id="CHEBI:30616"/>
        <dbReference type="ChEBI" id="CHEBI:33019"/>
        <dbReference type="ChEBI" id="CHEBI:57692"/>
        <dbReference type="ChEBI" id="CHEBI:58210"/>
        <dbReference type="EC" id="2.7.7.2"/>
    </reaction>
</comment>
<keyword evidence="12" id="KW-0511">Multifunctional enzyme</keyword>
<dbReference type="InterPro" id="IPR015864">
    <property type="entry name" value="FAD_synthase"/>
</dbReference>
<keyword evidence="6 15" id="KW-0808">Transferase</keyword>
<feature type="domain" description="Riboflavin kinase" evidence="16">
    <location>
        <begin position="187"/>
        <end position="328"/>
    </location>
</feature>
<dbReference type="eggNOG" id="COG0196">
    <property type="taxonomic scope" value="Bacteria"/>
</dbReference>
<evidence type="ECO:0000256" key="7">
    <source>
        <dbReference type="ARBA" id="ARBA00022695"/>
    </source>
</evidence>
<dbReference type="GO" id="GO:0005524">
    <property type="term" value="F:ATP binding"/>
    <property type="evidence" value="ECO:0007669"/>
    <property type="project" value="UniProtKB-UniRule"/>
</dbReference>
<keyword evidence="5 15" id="KW-0288">FMN</keyword>
<dbReference type="OrthoDB" id="9803667at2"/>
<dbReference type="Pfam" id="PF01687">
    <property type="entry name" value="Flavokinase"/>
    <property type="match status" value="1"/>
</dbReference>
<dbReference type="PANTHER" id="PTHR22749:SF6">
    <property type="entry name" value="RIBOFLAVIN KINASE"/>
    <property type="match status" value="1"/>
</dbReference>
<dbReference type="InterPro" id="IPR002606">
    <property type="entry name" value="Riboflavin_kinase_bac"/>
</dbReference>
<keyword evidence="8 15" id="KW-0547">Nucleotide-binding</keyword>
<dbReference type="RefSeq" id="WP_005028579.1">
    <property type="nucleotide sequence ID" value="NZ_KE150238.1"/>
</dbReference>
<comment type="pathway">
    <text evidence="2 15">Cofactor biosynthesis; FAD biosynthesis; FAD from FMN: step 1/1.</text>
</comment>
<dbReference type="PANTHER" id="PTHR22749">
    <property type="entry name" value="RIBOFLAVIN KINASE/FMN ADENYLYLTRANSFERASE"/>
    <property type="match status" value="1"/>
</dbReference>
<evidence type="ECO:0000256" key="9">
    <source>
        <dbReference type="ARBA" id="ARBA00022777"/>
    </source>
</evidence>
<dbReference type="CDD" id="cd02064">
    <property type="entry name" value="FAD_synthetase_N"/>
    <property type="match status" value="1"/>
</dbReference>
<dbReference type="UniPathway" id="UPA00277">
    <property type="reaction ID" value="UER00407"/>
</dbReference>
<dbReference type="EC" id="2.7.1.26" evidence="15"/>
<dbReference type="SMART" id="SM00904">
    <property type="entry name" value="Flavokinase"/>
    <property type="match status" value="1"/>
</dbReference>
<dbReference type="GO" id="GO:0008531">
    <property type="term" value="F:riboflavin kinase activity"/>
    <property type="evidence" value="ECO:0007669"/>
    <property type="project" value="UniProtKB-UniRule"/>
</dbReference>
<dbReference type="GO" id="GO:0006747">
    <property type="term" value="P:FAD biosynthetic process"/>
    <property type="evidence" value="ECO:0007669"/>
    <property type="project" value="UniProtKB-UniRule"/>
</dbReference>
<dbReference type="HOGENOM" id="CLU_048437_0_0_7"/>
<dbReference type="InterPro" id="IPR015865">
    <property type="entry name" value="Riboflavin_kinase_bac/euk"/>
</dbReference>
<dbReference type="GeneID" id="78085758"/>
<evidence type="ECO:0000256" key="12">
    <source>
        <dbReference type="ARBA" id="ARBA00023268"/>
    </source>
</evidence>
<proteinExistence type="inferred from homology"/>
<keyword evidence="9 15" id="KW-0418">Kinase</keyword>
<evidence type="ECO:0000256" key="5">
    <source>
        <dbReference type="ARBA" id="ARBA00022643"/>
    </source>
</evidence>
<name>E5Y8W0_BILW3</name>
<dbReference type="SUPFAM" id="SSF82114">
    <property type="entry name" value="Riboflavin kinase-like"/>
    <property type="match status" value="1"/>
</dbReference>
<dbReference type="GO" id="GO:0003919">
    <property type="term" value="F:FMN adenylyltransferase activity"/>
    <property type="evidence" value="ECO:0007669"/>
    <property type="project" value="UniProtKB-UniRule"/>
</dbReference>
<dbReference type="Gene3D" id="2.40.30.30">
    <property type="entry name" value="Riboflavin kinase-like"/>
    <property type="match status" value="1"/>
</dbReference>
<comment type="pathway">
    <text evidence="3 15">Cofactor biosynthesis; FMN biosynthesis; FMN from riboflavin (ATP route): step 1/1.</text>
</comment>
<evidence type="ECO:0000256" key="10">
    <source>
        <dbReference type="ARBA" id="ARBA00022827"/>
    </source>
</evidence>
<keyword evidence="10 15" id="KW-0274">FAD</keyword>
<reference evidence="17 18" key="1">
    <citation type="submission" date="2010-10" db="EMBL/GenBank/DDBJ databases">
        <authorList>
            <consortium name="The Broad Institute Genome Sequencing Platform"/>
            <person name="Ward D."/>
            <person name="Earl A."/>
            <person name="Feldgarden M."/>
            <person name="Young S.K."/>
            <person name="Gargeya S."/>
            <person name="Zeng Q."/>
            <person name="Alvarado L."/>
            <person name="Berlin A."/>
            <person name="Bochicchio J."/>
            <person name="Chapman S.B."/>
            <person name="Chen Z."/>
            <person name="Freedman E."/>
            <person name="Gellesch M."/>
            <person name="Goldberg J."/>
            <person name="Griggs A."/>
            <person name="Gujja S."/>
            <person name="Heilman E."/>
            <person name="Heiman D."/>
            <person name="Howarth C."/>
            <person name="Mehta T."/>
            <person name="Neiman D."/>
            <person name="Pearson M."/>
            <person name="Roberts A."/>
            <person name="Saif S."/>
            <person name="Shea T."/>
            <person name="Shenoy N."/>
            <person name="Sisk P."/>
            <person name="Stolte C."/>
            <person name="Sykes S."/>
            <person name="White J."/>
            <person name="Yandava C."/>
            <person name="Allen-Vercoe E."/>
            <person name="Sibley C."/>
            <person name="Ambrose C.E."/>
            <person name="Strauss J."/>
            <person name="Daigneault M."/>
            <person name="Haas B."/>
            <person name="Nusbaum C."/>
            <person name="Birren B."/>
        </authorList>
    </citation>
    <scope>NUCLEOTIDE SEQUENCE [LARGE SCALE GENOMIC DNA]</scope>
    <source>
        <strain evidence="17 18">3_1_6</strain>
    </source>
</reference>
<dbReference type="Pfam" id="PF06574">
    <property type="entry name" value="FAD_syn"/>
    <property type="match status" value="1"/>
</dbReference>
<evidence type="ECO:0000256" key="1">
    <source>
        <dbReference type="ARBA" id="ARBA00002121"/>
    </source>
</evidence>
<dbReference type="NCBIfam" id="TIGR00083">
    <property type="entry name" value="ribF"/>
    <property type="match status" value="1"/>
</dbReference>
<dbReference type="InterPro" id="IPR014729">
    <property type="entry name" value="Rossmann-like_a/b/a_fold"/>
</dbReference>
<keyword evidence="7 15" id="KW-0548">Nucleotidyltransferase</keyword>
<dbReference type="AlphaFoldDB" id="E5Y8W0"/>
<evidence type="ECO:0000256" key="8">
    <source>
        <dbReference type="ARBA" id="ARBA00022741"/>
    </source>
</evidence>
<evidence type="ECO:0000256" key="14">
    <source>
        <dbReference type="ARBA" id="ARBA00049494"/>
    </source>
</evidence>
<evidence type="ECO:0000256" key="15">
    <source>
        <dbReference type="PIRNR" id="PIRNR004491"/>
    </source>
</evidence>
<dbReference type="PIRSF" id="PIRSF004491">
    <property type="entry name" value="FAD_Synth"/>
    <property type="match status" value="1"/>
</dbReference>
<dbReference type="EC" id="2.7.7.2" evidence="15"/>
<dbReference type="Proteomes" id="UP000006034">
    <property type="component" value="Unassembled WGS sequence"/>
</dbReference>
<dbReference type="InterPro" id="IPR023465">
    <property type="entry name" value="Riboflavin_kinase_dom_sf"/>
</dbReference>
<accession>E5Y8W0</accession>
<comment type="function">
    <text evidence="1">Catalyzes the phosphorylation of riboflavin to FMN followed by the adenylation of FMN to FAD.</text>
</comment>
<keyword evidence="11 15" id="KW-0067">ATP-binding</keyword>
<evidence type="ECO:0000313" key="18">
    <source>
        <dbReference type="Proteomes" id="UP000006034"/>
    </source>
</evidence>
<dbReference type="SUPFAM" id="SSF52374">
    <property type="entry name" value="Nucleotidylyl transferase"/>
    <property type="match status" value="1"/>
</dbReference>
<evidence type="ECO:0000256" key="2">
    <source>
        <dbReference type="ARBA" id="ARBA00004726"/>
    </source>
</evidence>
<evidence type="ECO:0000259" key="16">
    <source>
        <dbReference type="SMART" id="SM00904"/>
    </source>
</evidence>
<evidence type="ECO:0000256" key="13">
    <source>
        <dbReference type="ARBA" id="ARBA00047880"/>
    </source>
</evidence>
<comment type="caution">
    <text evidence="17">The sequence shown here is derived from an EMBL/GenBank/DDBJ whole genome shotgun (WGS) entry which is preliminary data.</text>
</comment>
<keyword evidence="4 15" id="KW-0285">Flavoprotein</keyword>